<dbReference type="AlphaFoldDB" id="A0A9D7XRV2"/>
<evidence type="ECO:0000313" key="6">
    <source>
        <dbReference type="EMBL" id="MBK9981748.1"/>
    </source>
</evidence>
<evidence type="ECO:0000259" key="5">
    <source>
        <dbReference type="PROSITE" id="PS51635"/>
    </source>
</evidence>
<feature type="short sequence motif" description="DGA/G" evidence="4">
    <location>
        <begin position="199"/>
        <end position="201"/>
    </location>
</feature>
<dbReference type="Pfam" id="PF01734">
    <property type="entry name" value="Patatin"/>
    <property type="match status" value="1"/>
</dbReference>
<dbReference type="Proteomes" id="UP000808337">
    <property type="component" value="Unassembled WGS sequence"/>
</dbReference>
<dbReference type="GO" id="GO:0016020">
    <property type="term" value="C:membrane"/>
    <property type="evidence" value="ECO:0007669"/>
    <property type="project" value="TreeGrafter"/>
</dbReference>
<dbReference type="EMBL" id="JADKGY010000001">
    <property type="protein sequence ID" value="MBK9981748.1"/>
    <property type="molecule type" value="Genomic_DNA"/>
</dbReference>
<keyword evidence="2 4" id="KW-0442">Lipid degradation</keyword>
<feature type="domain" description="PNPLA" evidence="5">
    <location>
        <begin position="17"/>
        <end position="213"/>
    </location>
</feature>
<feature type="short sequence motif" description="GXGXXG" evidence="4">
    <location>
        <begin position="21"/>
        <end position="26"/>
    </location>
</feature>
<dbReference type="GO" id="GO:0016042">
    <property type="term" value="P:lipid catabolic process"/>
    <property type="evidence" value="ECO:0007669"/>
    <property type="project" value="UniProtKB-UniRule"/>
</dbReference>
<dbReference type="PANTHER" id="PTHR24185">
    <property type="entry name" value="CALCIUM-INDEPENDENT PHOSPHOLIPASE A2-GAMMA"/>
    <property type="match status" value="1"/>
</dbReference>
<gene>
    <name evidence="6" type="ORF">IPP15_04885</name>
</gene>
<comment type="caution">
    <text evidence="6">The sequence shown here is derived from an EMBL/GenBank/DDBJ whole genome shotgun (WGS) entry which is preliminary data.</text>
</comment>
<organism evidence="6 7">
    <name type="scientific">Candidatus Opimibacter skivensis</name>
    <dbReference type="NCBI Taxonomy" id="2982028"/>
    <lineage>
        <taxon>Bacteria</taxon>
        <taxon>Pseudomonadati</taxon>
        <taxon>Bacteroidota</taxon>
        <taxon>Saprospiria</taxon>
        <taxon>Saprospirales</taxon>
        <taxon>Saprospiraceae</taxon>
        <taxon>Candidatus Opimibacter</taxon>
    </lineage>
</organism>
<evidence type="ECO:0000256" key="1">
    <source>
        <dbReference type="ARBA" id="ARBA00022801"/>
    </source>
</evidence>
<keyword evidence="1 4" id="KW-0378">Hydrolase</keyword>
<evidence type="ECO:0000256" key="4">
    <source>
        <dbReference type="PROSITE-ProRule" id="PRU01161"/>
    </source>
</evidence>
<feature type="active site" description="Proton acceptor" evidence="4">
    <location>
        <position position="199"/>
    </location>
</feature>
<dbReference type="PROSITE" id="PS51635">
    <property type="entry name" value="PNPLA"/>
    <property type="match status" value="1"/>
</dbReference>
<dbReference type="PANTHER" id="PTHR24185:SF1">
    <property type="entry name" value="CALCIUM-INDEPENDENT PHOSPHOLIPASE A2-GAMMA"/>
    <property type="match status" value="1"/>
</dbReference>
<evidence type="ECO:0000256" key="2">
    <source>
        <dbReference type="ARBA" id="ARBA00022963"/>
    </source>
</evidence>
<protein>
    <submittedName>
        <fullName evidence="6">Patatin-like phospholipase family protein</fullName>
    </submittedName>
</protein>
<dbReference type="GO" id="GO:0004620">
    <property type="term" value="F:phospholipase activity"/>
    <property type="evidence" value="ECO:0007669"/>
    <property type="project" value="TreeGrafter"/>
</dbReference>
<accession>A0A9D7XRV2</accession>
<dbReference type="GO" id="GO:0006631">
    <property type="term" value="P:fatty acid metabolic process"/>
    <property type="evidence" value="ECO:0007669"/>
    <property type="project" value="TreeGrafter"/>
</dbReference>
<dbReference type="InterPro" id="IPR002641">
    <property type="entry name" value="PNPLA_dom"/>
</dbReference>
<sequence>MIKLEDHLHGAGPKRILSLDGGGIRGVLTLGFLERLEDMLAKENNDPDFRLCDYFDLIGGTSTGSIIATGLAIGMKASEIKHKYFELGSKIFGHKTGFFQYLFKGVKYDNKPLELALKSYFGDIQLGDKEKIRTGLCIFSKRAETFSTWAIHNHPEGKFYEQNKSWPLWQVVMASAAAPTYFLPMFMKDSSGEQGAFIDGGISMVNNPSFRLFLLASLNSYPFRWKLGKRNMLLVSLGTGNSDNKSSFETYQKNNLMEWAAKMPDFFMYDANLANQMIMQILGDSPTSITIDSEMGNLRDDLFLGFHALTYLRYNVTFGKDEMESLGVKLSPQQLETIGEMDNPKNLTTLSEIGEKAGQHYIQEEHFKGFMQVHTEPTHGEYFVSGSQYDLPFESYTKKDIPIGACRIDNDFEIMTMEGLMKAKKGDYLIKGVKGEYYACDAEVFKETYAKTKE</sequence>
<evidence type="ECO:0000256" key="3">
    <source>
        <dbReference type="ARBA" id="ARBA00023098"/>
    </source>
</evidence>
<evidence type="ECO:0000313" key="7">
    <source>
        <dbReference type="Proteomes" id="UP000808337"/>
    </source>
</evidence>
<feature type="active site" description="Nucleophile" evidence="4">
    <location>
        <position position="62"/>
    </location>
</feature>
<keyword evidence="3 4" id="KW-0443">Lipid metabolism</keyword>
<dbReference type="InterPro" id="IPR016035">
    <property type="entry name" value="Acyl_Trfase/lysoPLipase"/>
</dbReference>
<dbReference type="Gene3D" id="3.40.1090.10">
    <property type="entry name" value="Cytosolic phospholipase A2 catalytic domain"/>
    <property type="match status" value="1"/>
</dbReference>
<feature type="short sequence motif" description="GXSXG" evidence="4">
    <location>
        <begin position="60"/>
        <end position="64"/>
    </location>
</feature>
<proteinExistence type="predicted"/>
<dbReference type="SUPFAM" id="SSF52151">
    <property type="entry name" value="FabD/lysophospholipase-like"/>
    <property type="match status" value="1"/>
</dbReference>
<name>A0A9D7XRV2_9BACT</name>
<reference evidence="6 7" key="1">
    <citation type="submission" date="2020-10" db="EMBL/GenBank/DDBJ databases">
        <title>Connecting structure to function with the recovery of over 1000 high-quality activated sludge metagenome-assembled genomes encoding full-length rRNA genes using long-read sequencing.</title>
        <authorList>
            <person name="Singleton C.M."/>
            <person name="Petriglieri F."/>
            <person name="Kristensen J.M."/>
            <person name="Kirkegaard R.H."/>
            <person name="Michaelsen T.Y."/>
            <person name="Andersen M.H."/>
            <person name="Karst S.M."/>
            <person name="Dueholm M.S."/>
            <person name="Nielsen P.H."/>
            <person name="Albertsen M."/>
        </authorList>
    </citation>
    <scope>NUCLEOTIDE SEQUENCE [LARGE SCALE GENOMIC DNA]</scope>
    <source>
        <strain evidence="6">Ribe_18-Q3-R11-54_MAXAC.273</strain>
    </source>
</reference>